<dbReference type="InterPro" id="IPR022653">
    <property type="entry name" value="De-COase2_pyr-phos_BS"/>
</dbReference>
<dbReference type="Pfam" id="PF02784">
    <property type="entry name" value="Orn_Arg_deC_N"/>
    <property type="match status" value="1"/>
</dbReference>
<dbReference type="SUPFAM" id="SSF50621">
    <property type="entry name" value="Alanine racemase C-terminal domain-like"/>
    <property type="match status" value="1"/>
</dbReference>
<dbReference type="SUPFAM" id="SSF51419">
    <property type="entry name" value="PLP-binding barrel"/>
    <property type="match status" value="1"/>
</dbReference>
<reference evidence="4" key="1">
    <citation type="submission" date="2020-05" db="EMBL/GenBank/DDBJ databases">
        <authorList>
            <person name="Chiriac C."/>
            <person name="Salcher M."/>
            <person name="Ghai R."/>
            <person name="Kavagutti S V."/>
        </authorList>
    </citation>
    <scope>NUCLEOTIDE SEQUENCE</scope>
</reference>
<dbReference type="InterPro" id="IPR009006">
    <property type="entry name" value="Ala_racemase/Decarboxylase_C"/>
</dbReference>
<accession>A0A6J7K597</accession>
<dbReference type="PROSITE" id="PS00878">
    <property type="entry name" value="ODR_DC_2_1"/>
    <property type="match status" value="1"/>
</dbReference>
<organism evidence="4">
    <name type="scientific">freshwater metagenome</name>
    <dbReference type="NCBI Taxonomy" id="449393"/>
    <lineage>
        <taxon>unclassified sequences</taxon>
        <taxon>metagenomes</taxon>
        <taxon>ecological metagenomes</taxon>
    </lineage>
</organism>
<dbReference type="AlphaFoldDB" id="A0A6J7K597"/>
<evidence type="ECO:0000256" key="1">
    <source>
        <dbReference type="ARBA" id="ARBA00001933"/>
    </source>
</evidence>
<keyword evidence="2" id="KW-0663">Pyridoxal phosphate</keyword>
<dbReference type="PRINTS" id="PR01179">
    <property type="entry name" value="ODADCRBXLASE"/>
</dbReference>
<dbReference type="GO" id="GO:0008836">
    <property type="term" value="F:diaminopimelate decarboxylase activity"/>
    <property type="evidence" value="ECO:0007669"/>
    <property type="project" value="TreeGrafter"/>
</dbReference>
<dbReference type="InterPro" id="IPR022644">
    <property type="entry name" value="De-COase2_N"/>
</dbReference>
<dbReference type="PANTHER" id="PTHR43727">
    <property type="entry name" value="DIAMINOPIMELATE DECARBOXYLASE"/>
    <property type="match status" value="1"/>
</dbReference>
<dbReference type="Gene3D" id="2.40.37.10">
    <property type="entry name" value="Lyase, Ornithine Decarboxylase, Chain A, domain 1"/>
    <property type="match status" value="1"/>
</dbReference>
<dbReference type="Gene3D" id="3.20.20.10">
    <property type="entry name" value="Alanine racemase"/>
    <property type="match status" value="1"/>
</dbReference>
<evidence type="ECO:0000259" key="3">
    <source>
        <dbReference type="Pfam" id="PF02784"/>
    </source>
</evidence>
<dbReference type="InterPro" id="IPR000183">
    <property type="entry name" value="Orn/DAP/Arg_de-COase"/>
</dbReference>
<dbReference type="InterPro" id="IPR029066">
    <property type="entry name" value="PLP-binding_barrel"/>
</dbReference>
<protein>
    <submittedName>
        <fullName evidence="4">Unannotated protein</fullName>
    </submittedName>
</protein>
<sequence>MSTTVPDRTDLRDGCHGPSPLTGRIEPWLADVAGRPGDVASWLDRHGSPLNVLEPGPMGRNAAELRDAAAAHGLTLGVYFARKANKALAFVDEAARLGLGIDVASERELLQVLARGVDATRVVLTAAVKPPTLLRLCVEHRPTVALDNADELAALVPLLRPDGPPLPVALRLAPELGPGRPPTRFGLDVDGWLAFVDRAWPAAGTTIAGVHFHLDGYDAGERVVALAQALRLVDALRERGHDPSFVDMGGGVPMSYLDDHDEWTRFWDAHRAGLLREGPGLTFGGHGLGLAAHGDGIVGTPNGYPYAQSPVRGGWLDGLLRTPVATGGPTAAAALRGRGLELRCEPGRSLLDGCGATVARVAFRKERADGTWLVGVEMNRTQCRTTSDDFLVDPLLVRPPGVDPAPDDAAAHGAVEGFLVGAYCIERELLTWRRLRFPRGVAVGDLVVFPNTAGYLMHILESASHQIPLAQNVVLGADGPPRVDLIDRPAD</sequence>
<dbReference type="GO" id="GO:0009089">
    <property type="term" value="P:lysine biosynthetic process via diaminopimelate"/>
    <property type="evidence" value="ECO:0007669"/>
    <property type="project" value="TreeGrafter"/>
</dbReference>
<name>A0A6J7K597_9ZZZZ</name>
<feature type="domain" description="Orn/DAP/Arg decarboxylase 2 N-terminal" evidence="3">
    <location>
        <begin position="75"/>
        <end position="261"/>
    </location>
</feature>
<proteinExistence type="predicted"/>
<evidence type="ECO:0000256" key="2">
    <source>
        <dbReference type="ARBA" id="ARBA00022898"/>
    </source>
</evidence>
<dbReference type="EMBL" id="CAFBMK010000334">
    <property type="protein sequence ID" value="CAB4950273.1"/>
    <property type="molecule type" value="Genomic_DNA"/>
</dbReference>
<gene>
    <name evidence="4" type="ORF">UFOPK3564_03451</name>
</gene>
<comment type="cofactor">
    <cofactor evidence="1">
        <name>pyridoxal 5'-phosphate</name>
        <dbReference type="ChEBI" id="CHEBI:597326"/>
    </cofactor>
</comment>
<dbReference type="PANTHER" id="PTHR43727:SF2">
    <property type="entry name" value="GROUP IV DECARBOXYLASE"/>
    <property type="match status" value="1"/>
</dbReference>
<evidence type="ECO:0000313" key="4">
    <source>
        <dbReference type="EMBL" id="CAB4950273.1"/>
    </source>
</evidence>